<name>A0ABT7CN95_9BACT</name>
<comment type="caution">
    <text evidence="1">The sequence shown here is derived from an EMBL/GenBank/DDBJ whole genome shotgun (WGS) entry which is preliminary data.</text>
</comment>
<proteinExistence type="predicted"/>
<dbReference type="InterPro" id="IPR036890">
    <property type="entry name" value="HATPase_C_sf"/>
</dbReference>
<evidence type="ECO:0000313" key="1">
    <source>
        <dbReference type="EMBL" id="MDJ1495021.1"/>
    </source>
</evidence>
<dbReference type="RefSeq" id="WP_313998701.1">
    <property type="nucleotide sequence ID" value="NZ_JASJOT010000012.1"/>
</dbReference>
<sequence>MPTRKPEVNQANEFKEIANDFTNPLELIREAISNSFDAKAQSILLNFEVVNVDGEDIFMITIKDDGDGMDEYGLVNFFDLGNSSRRNDPNTIGEKGHGTKVYFNSKKLTVRSIKEGKGITAVMNNIFQTLNRGDIPEYSYEYGPVNFNKGTEITILGYNQSRYGLFTHEQIKDYILWRTKFGSIEKVFDHFENKDVLLHFKGLDSSSFETISFGHFFPKESLSVEKLFEQYPTDSPDYFCKKWIKTGHLPNFPHIKYEAVFYVEGKYVKYDYNKMLRRQGYQPPEGAYIIQDRYGLWLCKDFIPIQRKNDWIVSKGSEYTRFHAFFNCQHFKLTANRGSVENTNHEYLKDIESVVKDIHKNITESDDYSLLDWLETEVKGYTSKAKEKKEFERRKKNAIRQNIAIYKGHKFVEPELESGVYALVTLLNQLEPDLFPFEIIDYNTNTGIDILVKEKNELTLENSRFYYVELKNILQKRFNHSFEYIHSIICWDTDVKDSDEIEDLENKKRRLTIVNPTNDNDYTRYFLDDPKSDRRIVIYVLKDYLKQRLNIDFRPRNSK</sequence>
<reference evidence="1 2" key="1">
    <citation type="submission" date="2023-05" db="EMBL/GenBank/DDBJ databases">
        <authorList>
            <person name="Zhang X."/>
        </authorList>
    </citation>
    <scope>NUCLEOTIDE SEQUENCE [LARGE SCALE GENOMIC DNA]</scope>
    <source>
        <strain evidence="1 2">DM2B3-1</strain>
    </source>
</reference>
<dbReference type="Gene3D" id="3.30.565.10">
    <property type="entry name" value="Histidine kinase-like ATPase, C-terminal domain"/>
    <property type="match status" value="1"/>
</dbReference>
<gene>
    <name evidence="1" type="ORF">QNI19_18930</name>
</gene>
<dbReference type="EMBL" id="JASJOT010000012">
    <property type="protein sequence ID" value="MDJ1495021.1"/>
    <property type="molecule type" value="Genomic_DNA"/>
</dbReference>
<keyword evidence="1" id="KW-0067">ATP-binding</keyword>
<keyword evidence="2" id="KW-1185">Reference proteome</keyword>
<organism evidence="1 2">
    <name type="scientific">Xanthocytophaga flava</name>
    <dbReference type="NCBI Taxonomy" id="3048013"/>
    <lineage>
        <taxon>Bacteria</taxon>
        <taxon>Pseudomonadati</taxon>
        <taxon>Bacteroidota</taxon>
        <taxon>Cytophagia</taxon>
        <taxon>Cytophagales</taxon>
        <taxon>Rhodocytophagaceae</taxon>
        <taxon>Xanthocytophaga</taxon>
    </lineage>
</organism>
<dbReference type="GO" id="GO:0005524">
    <property type="term" value="F:ATP binding"/>
    <property type="evidence" value="ECO:0007669"/>
    <property type="project" value="UniProtKB-KW"/>
</dbReference>
<dbReference type="Pfam" id="PF13589">
    <property type="entry name" value="HATPase_c_3"/>
    <property type="match status" value="1"/>
</dbReference>
<accession>A0ABT7CN95</accession>
<dbReference type="Proteomes" id="UP001228581">
    <property type="component" value="Unassembled WGS sequence"/>
</dbReference>
<dbReference type="SUPFAM" id="SSF55874">
    <property type="entry name" value="ATPase domain of HSP90 chaperone/DNA topoisomerase II/histidine kinase"/>
    <property type="match status" value="1"/>
</dbReference>
<evidence type="ECO:0000313" key="2">
    <source>
        <dbReference type="Proteomes" id="UP001228581"/>
    </source>
</evidence>
<protein>
    <submittedName>
        <fullName evidence="1">ATP-binding protein</fullName>
    </submittedName>
</protein>
<keyword evidence="1" id="KW-0547">Nucleotide-binding</keyword>